<keyword evidence="2" id="KW-1185">Reference proteome</keyword>
<name>A0A2T2NH01_CORCC</name>
<reference evidence="1 2" key="1">
    <citation type="journal article" date="2018" name="Front. Microbiol.">
        <title>Genome-Wide Analysis of Corynespora cassiicola Leaf Fall Disease Putative Effectors.</title>
        <authorList>
            <person name="Lopez D."/>
            <person name="Ribeiro S."/>
            <person name="Label P."/>
            <person name="Fumanal B."/>
            <person name="Venisse J.S."/>
            <person name="Kohler A."/>
            <person name="de Oliveira R.R."/>
            <person name="Labutti K."/>
            <person name="Lipzen A."/>
            <person name="Lail K."/>
            <person name="Bauer D."/>
            <person name="Ohm R.A."/>
            <person name="Barry K.W."/>
            <person name="Spatafora J."/>
            <person name="Grigoriev I.V."/>
            <person name="Martin F.M."/>
            <person name="Pujade-Renaud V."/>
        </authorList>
    </citation>
    <scope>NUCLEOTIDE SEQUENCE [LARGE SCALE GENOMIC DNA]</scope>
    <source>
        <strain evidence="1 2">Philippines</strain>
    </source>
</reference>
<dbReference type="Proteomes" id="UP000240883">
    <property type="component" value="Unassembled WGS sequence"/>
</dbReference>
<dbReference type="AlphaFoldDB" id="A0A2T2NH01"/>
<sequence length="185" mass="22054">MDLEMQSIIQKICDYASAPYVNVLEDREGGRTDNINILYDLGILYLLREERPKNLKDFCRTYLSNNSQLKFENDSWYGPEYGGYIHRGAISNIVQFKKKHGEKGSGVVNEDELLHLLHWHILRNYRFQEKNEEWSGDMFYFQLVWGDRFDEFVKMVFGFTTQAPYSEENPWKYPEKYYSLSNLDV</sequence>
<protein>
    <submittedName>
        <fullName evidence="1">Uncharacterized protein</fullName>
    </submittedName>
</protein>
<gene>
    <name evidence="1" type="ORF">BS50DRAFT_636804</name>
</gene>
<organism evidence="1 2">
    <name type="scientific">Corynespora cassiicola Philippines</name>
    <dbReference type="NCBI Taxonomy" id="1448308"/>
    <lineage>
        <taxon>Eukaryota</taxon>
        <taxon>Fungi</taxon>
        <taxon>Dikarya</taxon>
        <taxon>Ascomycota</taxon>
        <taxon>Pezizomycotina</taxon>
        <taxon>Dothideomycetes</taxon>
        <taxon>Pleosporomycetidae</taxon>
        <taxon>Pleosporales</taxon>
        <taxon>Corynesporascaceae</taxon>
        <taxon>Corynespora</taxon>
    </lineage>
</organism>
<dbReference type="EMBL" id="KZ678138">
    <property type="protein sequence ID" value="PSN64660.1"/>
    <property type="molecule type" value="Genomic_DNA"/>
</dbReference>
<accession>A0A2T2NH01</accession>
<proteinExistence type="predicted"/>
<evidence type="ECO:0000313" key="1">
    <source>
        <dbReference type="EMBL" id="PSN64660.1"/>
    </source>
</evidence>
<evidence type="ECO:0000313" key="2">
    <source>
        <dbReference type="Proteomes" id="UP000240883"/>
    </source>
</evidence>